<dbReference type="InterPro" id="IPR050348">
    <property type="entry name" value="Protein-Tyr_Phosphatase"/>
</dbReference>
<dbReference type="VEuPathDB" id="AmoebaDB:ACA1_191870"/>
<name>L8GNA7_ACACF</name>
<dbReference type="Proteomes" id="UP000011083">
    <property type="component" value="Unassembled WGS sequence"/>
</dbReference>
<evidence type="ECO:0000313" key="2">
    <source>
        <dbReference type="EMBL" id="ELR14467.1"/>
    </source>
</evidence>
<dbReference type="InterPro" id="IPR029021">
    <property type="entry name" value="Prot-tyrosine_phosphatase-like"/>
</dbReference>
<dbReference type="Pfam" id="PF00102">
    <property type="entry name" value="Y_phosphatase"/>
    <property type="match status" value="1"/>
</dbReference>
<dbReference type="KEGG" id="acan:ACA1_191870"/>
<feature type="domain" description="Tyrosine-protein phosphatase" evidence="1">
    <location>
        <begin position="1"/>
        <end position="174"/>
    </location>
</feature>
<dbReference type="InterPro" id="IPR003595">
    <property type="entry name" value="Tyr_Pase_cat"/>
</dbReference>
<dbReference type="OrthoDB" id="165498at2759"/>
<dbReference type="InterPro" id="IPR000242">
    <property type="entry name" value="PTP_cat"/>
</dbReference>
<dbReference type="PRINTS" id="PR00700">
    <property type="entry name" value="PRTYPHPHTASE"/>
</dbReference>
<dbReference type="SMART" id="SM00194">
    <property type="entry name" value="PTPc"/>
    <property type="match status" value="1"/>
</dbReference>
<organism evidence="2 3">
    <name type="scientific">Acanthamoeba castellanii (strain ATCC 30010 / Neff)</name>
    <dbReference type="NCBI Taxonomy" id="1257118"/>
    <lineage>
        <taxon>Eukaryota</taxon>
        <taxon>Amoebozoa</taxon>
        <taxon>Discosea</taxon>
        <taxon>Longamoebia</taxon>
        <taxon>Centramoebida</taxon>
        <taxon>Acanthamoebidae</taxon>
        <taxon>Acanthamoeba</taxon>
    </lineage>
</organism>
<keyword evidence="3" id="KW-1185">Reference proteome</keyword>
<accession>L8GNA7</accession>
<reference evidence="2 3" key="1">
    <citation type="journal article" date="2013" name="Genome Biol.">
        <title>Genome of Acanthamoeba castellanii highlights extensive lateral gene transfer and early evolution of tyrosine kinase signaling.</title>
        <authorList>
            <person name="Clarke M."/>
            <person name="Lohan A.J."/>
            <person name="Liu B."/>
            <person name="Lagkouvardos I."/>
            <person name="Roy S."/>
            <person name="Zafar N."/>
            <person name="Bertelli C."/>
            <person name="Schilde C."/>
            <person name="Kianianmomeni A."/>
            <person name="Burglin T.R."/>
            <person name="Frech C."/>
            <person name="Turcotte B."/>
            <person name="Kopec K.O."/>
            <person name="Synnott J.M."/>
            <person name="Choo C."/>
            <person name="Paponov I."/>
            <person name="Finkler A."/>
            <person name="Soon Heng Tan C."/>
            <person name="Hutchins A.P."/>
            <person name="Weinmeier T."/>
            <person name="Rattei T."/>
            <person name="Chu J.S."/>
            <person name="Gimenez G."/>
            <person name="Irimia M."/>
            <person name="Rigden D.J."/>
            <person name="Fitzpatrick D.A."/>
            <person name="Lorenzo-Morales J."/>
            <person name="Bateman A."/>
            <person name="Chiu C.H."/>
            <person name="Tang P."/>
            <person name="Hegemann P."/>
            <person name="Fromm H."/>
            <person name="Raoult D."/>
            <person name="Greub G."/>
            <person name="Miranda-Saavedra D."/>
            <person name="Chen N."/>
            <person name="Nash P."/>
            <person name="Ginger M.L."/>
            <person name="Horn M."/>
            <person name="Schaap P."/>
            <person name="Caler L."/>
            <person name="Loftus B."/>
        </authorList>
    </citation>
    <scope>NUCLEOTIDE SEQUENCE [LARGE SCALE GENOMIC DNA]</scope>
    <source>
        <strain evidence="2 3">Neff</strain>
    </source>
</reference>
<proteinExistence type="predicted"/>
<dbReference type="AlphaFoldDB" id="L8GNA7"/>
<dbReference type="GO" id="GO:0004725">
    <property type="term" value="F:protein tyrosine phosphatase activity"/>
    <property type="evidence" value="ECO:0007669"/>
    <property type="project" value="InterPro"/>
</dbReference>
<evidence type="ECO:0000313" key="3">
    <source>
        <dbReference type="Proteomes" id="UP000011083"/>
    </source>
</evidence>
<dbReference type="PANTHER" id="PTHR19134">
    <property type="entry name" value="RECEPTOR-TYPE TYROSINE-PROTEIN PHOSPHATASE"/>
    <property type="match status" value="1"/>
</dbReference>
<dbReference type="EMBL" id="KB008052">
    <property type="protein sequence ID" value="ELR14467.1"/>
    <property type="molecule type" value="Genomic_DNA"/>
</dbReference>
<dbReference type="PROSITE" id="PS50055">
    <property type="entry name" value="TYR_PHOSPHATASE_PTP"/>
    <property type="match status" value="1"/>
</dbReference>
<sequence>MISETGSNVIVMLTKEVENDKIKCTHYWPLEPGNAFTFDTLRVTLVSEEKTFENRLVERTLELHHPDTGDRREIKHYQYLDWPDHGLPESAAAFRKILHKVDRVRAEQSPIVVHCSTLEKLHLHLKEKPDEPPEFNVLQTVLRMREQRVGMVQTKLSVGVQEQYIFCYKALLEETQKLGLTSVTADHLV</sequence>
<protein>
    <submittedName>
        <fullName evidence="2">Proteintyrosine phosphatase</fullName>
    </submittedName>
</protein>
<dbReference type="OMA" id="HVIHENT"/>
<evidence type="ECO:0000259" key="1">
    <source>
        <dbReference type="PROSITE" id="PS50055"/>
    </source>
</evidence>
<dbReference type="SMART" id="SM00404">
    <property type="entry name" value="PTPc_motif"/>
    <property type="match status" value="1"/>
</dbReference>
<dbReference type="GeneID" id="14915081"/>
<dbReference type="CDD" id="cd00047">
    <property type="entry name" value="PTPc"/>
    <property type="match status" value="1"/>
</dbReference>
<gene>
    <name evidence="2" type="ORF">ACA1_191870</name>
</gene>
<dbReference type="SUPFAM" id="SSF52799">
    <property type="entry name" value="(Phosphotyrosine protein) phosphatases II"/>
    <property type="match status" value="1"/>
</dbReference>
<dbReference type="Gene3D" id="3.90.190.10">
    <property type="entry name" value="Protein tyrosine phosphatase superfamily"/>
    <property type="match status" value="1"/>
</dbReference>
<dbReference type="RefSeq" id="XP_004336480.1">
    <property type="nucleotide sequence ID" value="XM_004336432.1"/>
</dbReference>
<dbReference type="PANTHER" id="PTHR19134:SF449">
    <property type="entry name" value="TYROSINE-PROTEIN PHOSPHATASE 1"/>
    <property type="match status" value="1"/>
</dbReference>
<dbReference type="STRING" id="1257118.L8GNA7"/>